<dbReference type="Gene3D" id="2.60.34.10">
    <property type="entry name" value="Substrate Binding Domain Of DNAk, Chain A, domain 1"/>
    <property type="match status" value="1"/>
</dbReference>
<keyword evidence="8" id="KW-1185">Reference proteome</keyword>
<evidence type="ECO:0000256" key="6">
    <source>
        <dbReference type="SAM" id="MobiDB-lite"/>
    </source>
</evidence>
<dbReference type="InterPro" id="IPR029048">
    <property type="entry name" value="HSP70_C_sf"/>
</dbReference>
<dbReference type="FunFam" id="3.30.420.40:FF:000026">
    <property type="entry name" value="Heat shock protein 70"/>
    <property type="match status" value="1"/>
</dbReference>
<evidence type="ECO:0000256" key="3">
    <source>
        <dbReference type="ARBA" id="ARBA00022824"/>
    </source>
</evidence>
<dbReference type="InterPro" id="IPR013126">
    <property type="entry name" value="Hsp_70_fam"/>
</dbReference>
<keyword evidence="4 5" id="KW-0067">ATP-binding</keyword>
<dbReference type="Gene3D" id="1.20.1270.10">
    <property type="match status" value="1"/>
</dbReference>
<dbReference type="SUPFAM" id="SSF53067">
    <property type="entry name" value="Actin-like ATPase domain"/>
    <property type="match status" value="2"/>
</dbReference>
<reference evidence="7 8" key="1">
    <citation type="submission" date="2024-04" db="EMBL/GenBank/DDBJ databases">
        <authorList>
            <person name="Fracassetti M."/>
        </authorList>
    </citation>
    <scope>NUCLEOTIDE SEQUENCE [LARGE SCALE GENOMIC DNA]</scope>
</reference>
<dbReference type="SUPFAM" id="SSF100920">
    <property type="entry name" value="Heat shock protein 70kD (HSP70), peptide-binding domain"/>
    <property type="match status" value="1"/>
</dbReference>
<dbReference type="Pfam" id="PF00012">
    <property type="entry name" value="HSP70"/>
    <property type="match status" value="1"/>
</dbReference>
<dbReference type="PROSITE" id="PS01036">
    <property type="entry name" value="HSP70_3"/>
    <property type="match status" value="1"/>
</dbReference>
<dbReference type="NCBIfam" id="NF001413">
    <property type="entry name" value="PRK00290.1"/>
    <property type="match status" value="1"/>
</dbReference>
<protein>
    <submittedName>
        <fullName evidence="7">Uncharacterized protein</fullName>
    </submittedName>
</protein>
<dbReference type="FunFam" id="3.90.640.10:FF:000002">
    <property type="entry name" value="Heat shock 70 kDa"/>
    <property type="match status" value="1"/>
</dbReference>
<dbReference type="Gene3D" id="3.30.420.40">
    <property type="match status" value="2"/>
</dbReference>
<keyword evidence="3" id="KW-0256">Endoplasmic reticulum</keyword>
<dbReference type="PRINTS" id="PR00301">
    <property type="entry name" value="HEATSHOCK70"/>
</dbReference>
<gene>
    <name evidence="7" type="ORF">LTRI10_LOCUS39149</name>
</gene>
<sequence>MAKAKMSGDVIGIDLGTTFSCVAVARDDKIEIIANDQGNRITPSFVAFSAANSERLIGEGARNQAALNPRRTIFDAKRLIGKKFDDPEVQHDLKYLPYPVVNREGKPYVEIEVKAGGGGGGGGGGEVRAFSPEEISAMILGKMKETAEAYLGKPVSGAVVTVPAYFNDAQRKATKDAGTIAGLNVLRIINEPTAGALAYGLSHRMGNKKRKILVYDLGGGTFDVSVLEIEDGVFEVLATGGDTHLGGGDFDQRIMEYFIKLIKRKYGKDVSGDGKALGKLRKECERAKRALSNQSQVMLAIDSFIQGADFSEPLTKARFEELNLDLFRKTLAVVKTTLEDAKLEKSEIEEIVLVGGSTRIPRLREMLKEMFDGKEPSKGVNPDEAVAYGAAVLGANISGQADSRYGVTLFDVTPLSLGVEVTGGLMSVVVPRNTPIPAKMSGEYYTIEDQQTAVTIKVYQGERPLTKDCIELGRFVLSGITPAPRGVAKLEETFEIDEDGILRITAREKVSSSRSESLTITNYKGDLTQREIERMIKEAAKMAEEDRAAKARVDARNQLERYIYDVKNAISRTGGSSSSSSSDGDDGKQKQQQQHVLLRDKMGWYEKRTVESAVGDASRWLEENPDATKEEYEKKLKKLRDIWNPILNKLNGNNA</sequence>
<dbReference type="Gene3D" id="3.90.640.10">
    <property type="entry name" value="Actin, Chain A, domain 4"/>
    <property type="match status" value="1"/>
</dbReference>
<dbReference type="PROSITE" id="PS00329">
    <property type="entry name" value="HSP70_2"/>
    <property type="match status" value="1"/>
</dbReference>
<evidence type="ECO:0000256" key="1">
    <source>
        <dbReference type="ARBA" id="ARBA00007381"/>
    </source>
</evidence>
<evidence type="ECO:0000256" key="2">
    <source>
        <dbReference type="ARBA" id="ARBA00022741"/>
    </source>
</evidence>
<dbReference type="InterPro" id="IPR043129">
    <property type="entry name" value="ATPase_NBD"/>
</dbReference>
<dbReference type="InterPro" id="IPR018181">
    <property type="entry name" value="Heat_shock_70_CS"/>
</dbReference>
<dbReference type="FunFam" id="2.60.34.10:FF:000012">
    <property type="entry name" value="Heat shock 70 kDa protein"/>
    <property type="match status" value="1"/>
</dbReference>
<dbReference type="CDD" id="cd10241">
    <property type="entry name" value="ASKHA_NBD_HSP70_BiP"/>
    <property type="match status" value="1"/>
</dbReference>
<dbReference type="SUPFAM" id="SSF100934">
    <property type="entry name" value="Heat shock protein 70kD (HSP70), C-terminal subdomain"/>
    <property type="match status" value="1"/>
</dbReference>
<evidence type="ECO:0000256" key="5">
    <source>
        <dbReference type="RuleBase" id="RU003322"/>
    </source>
</evidence>
<accession>A0AAV2FNB1</accession>
<dbReference type="EMBL" id="OZ034820">
    <property type="protein sequence ID" value="CAL1398945.1"/>
    <property type="molecule type" value="Genomic_DNA"/>
</dbReference>
<dbReference type="Proteomes" id="UP001497516">
    <property type="component" value="Chromosome 7"/>
</dbReference>
<evidence type="ECO:0000256" key="4">
    <source>
        <dbReference type="ARBA" id="ARBA00022840"/>
    </source>
</evidence>
<dbReference type="PANTHER" id="PTHR19375">
    <property type="entry name" value="HEAT SHOCK PROTEIN 70KDA"/>
    <property type="match status" value="1"/>
</dbReference>
<dbReference type="GO" id="GO:0005524">
    <property type="term" value="F:ATP binding"/>
    <property type="evidence" value="ECO:0007669"/>
    <property type="project" value="UniProtKB-KW"/>
</dbReference>
<dbReference type="AlphaFoldDB" id="A0AAV2FNB1"/>
<dbReference type="InterPro" id="IPR029047">
    <property type="entry name" value="HSP70_peptide-bd_sf"/>
</dbReference>
<dbReference type="InterPro" id="IPR042050">
    <property type="entry name" value="BIP_NBD"/>
</dbReference>
<evidence type="ECO:0000313" key="7">
    <source>
        <dbReference type="EMBL" id="CAL1398945.1"/>
    </source>
</evidence>
<keyword evidence="2 5" id="KW-0547">Nucleotide-binding</keyword>
<dbReference type="FunFam" id="3.30.420.40:FF:000020">
    <property type="entry name" value="Chaperone protein HscA homolog"/>
    <property type="match status" value="1"/>
</dbReference>
<feature type="region of interest" description="Disordered" evidence="6">
    <location>
        <begin position="571"/>
        <end position="598"/>
    </location>
</feature>
<organism evidence="7 8">
    <name type="scientific">Linum trigynum</name>
    <dbReference type="NCBI Taxonomy" id="586398"/>
    <lineage>
        <taxon>Eukaryota</taxon>
        <taxon>Viridiplantae</taxon>
        <taxon>Streptophyta</taxon>
        <taxon>Embryophyta</taxon>
        <taxon>Tracheophyta</taxon>
        <taxon>Spermatophyta</taxon>
        <taxon>Magnoliopsida</taxon>
        <taxon>eudicotyledons</taxon>
        <taxon>Gunneridae</taxon>
        <taxon>Pentapetalae</taxon>
        <taxon>rosids</taxon>
        <taxon>fabids</taxon>
        <taxon>Malpighiales</taxon>
        <taxon>Linaceae</taxon>
        <taxon>Linum</taxon>
    </lineage>
</organism>
<proteinExistence type="inferred from homology"/>
<dbReference type="GO" id="GO:0140662">
    <property type="term" value="F:ATP-dependent protein folding chaperone"/>
    <property type="evidence" value="ECO:0007669"/>
    <property type="project" value="InterPro"/>
</dbReference>
<dbReference type="PROSITE" id="PS00297">
    <property type="entry name" value="HSP70_1"/>
    <property type="match status" value="1"/>
</dbReference>
<comment type="similarity">
    <text evidence="1 5">Belongs to the heat shock protein 70 family.</text>
</comment>
<name>A0AAV2FNB1_9ROSI</name>
<evidence type="ECO:0000313" key="8">
    <source>
        <dbReference type="Proteomes" id="UP001497516"/>
    </source>
</evidence>